<evidence type="ECO:0000313" key="2">
    <source>
        <dbReference type="EMBL" id="CCA60505.1"/>
    </source>
</evidence>
<reference evidence="2 3" key="1">
    <citation type="journal article" date="2011" name="BMC Genomics">
        <title>Genome-wide analysis of the role of GlnR in Streptomyces venezuelae provides new insights into global nitrogen regulation in actinomycetes.</title>
        <authorList>
            <person name="Pullan S.T."/>
            <person name="Bibb M.J."/>
            <person name="Merrick M."/>
        </authorList>
    </citation>
    <scope>NUCLEOTIDE SEQUENCE [LARGE SCALE GENOMIC DNA]</scope>
    <source>
        <strain evidence="3">ATCC 10712 / CBS 650.69 / DSM 40230 / JCM 4526 / NBRC 13096 / PD 04745</strain>
    </source>
</reference>
<dbReference type="OrthoDB" id="5193079at2"/>
<accession>F2RLX5</accession>
<evidence type="ECO:0000256" key="1">
    <source>
        <dbReference type="SAM" id="MobiDB-lite"/>
    </source>
</evidence>
<dbReference type="STRING" id="953739.SVEN_7219"/>
<sequence length="102" mass="10860">MVQSVENRTALSLRLLARSTHPRLDEWDLVTCQVLAAVPVPGMADLISANLTGSPLDLGVRRELLQGVVLGAILHLRASLGSSGDILAEPHPAAGDFRVERS</sequence>
<keyword evidence="3" id="KW-1185">Reference proteome</keyword>
<feature type="region of interest" description="Disordered" evidence="1">
    <location>
        <begin position="83"/>
        <end position="102"/>
    </location>
</feature>
<dbReference type="KEGG" id="sve:SVEN_7219"/>
<dbReference type="GeneID" id="51867732"/>
<evidence type="ECO:0000313" key="3">
    <source>
        <dbReference type="Proteomes" id="UP000006854"/>
    </source>
</evidence>
<protein>
    <submittedName>
        <fullName evidence="2">Uncharacterized protein</fullName>
    </submittedName>
</protein>
<dbReference type="Proteomes" id="UP000006854">
    <property type="component" value="Chromosome"/>
</dbReference>
<organism evidence="2 3">
    <name type="scientific">Streptomyces venezuelae (strain ATCC 10712 / CBS 650.69 / DSM 40230 / JCM 4526 / NBRC 13096 / PD 04745)</name>
    <dbReference type="NCBI Taxonomy" id="953739"/>
    <lineage>
        <taxon>Bacteria</taxon>
        <taxon>Bacillati</taxon>
        <taxon>Actinomycetota</taxon>
        <taxon>Actinomycetes</taxon>
        <taxon>Kitasatosporales</taxon>
        <taxon>Streptomycetaceae</taxon>
        <taxon>Streptomyces</taxon>
    </lineage>
</organism>
<dbReference type="PATRIC" id="fig|953739.5.peg.2447"/>
<dbReference type="AlphaFoldDB" id="F2RLX5"/>
<dbReference type="HOGENOM" id="CLU_2275761_0_0_11"/>
<dbReference type="EMBL" id="FR845719">
    <property type="protein sequence ID" value="CCA60505.1"/>
    <property type="molecule type" value="Genomic_DNA"/>
</dbReference>
<dbReference type="RefSeq" id="WP_015038400.1">
    <property type="nucleotide sequence ID" value="NC_018750.1"/>
</dbReference>
<proteinExistence type="predicted"/>
<gene>
    <name evidence="2" type="ordered locus">SVEN_7219</name>
</gene>
<name>F2RLX5_STRVP</name>
<dbReference type="eggNOG" id="ENOG5032E0Q">
    <property type="taxonomic scope" value="Bacteria"/>
</dbReference>